<evidence type="ECO:0000313" key="3">
    <source>
        <dbReference type="Proteomes" id="UP000190341"/>
    </source>
</evidence>
<dbReference type="RefSeq" id="WP_079724537.1">
    <property type="nucleotide sequence ID" value="NZ_BMCL01000001.1"/>
</dbReference>
<evidence type="ECO:0000313" key="2">
    <source>
        <dbReference type="EMBL" id="SKC72545.1"/>
    </source>
</evidence>
<dbReference type="InterPro" id="IPR053863">
    <property type="entry name" value="Glyoxy/Ble-like_N"/>
</dbReference>
<dbReference type="AlphaFoldDB" id="A0A1T5LA25"/>
<dbReference type="PANTHER" id="PTHR36503">
    <property type="entry name" value="BLR2520 PROTEIN"/>
    <property type="match status" value="1"/>
</dbReference>
<proteinExistence type="predicted"/>
<accession>A0A1T5LA25</accession>
<dbReference type="Pfam" id="PF22677">
    <property type="entry name" value="Ble-like_N"/>
    <property type="match status" value="1"/>
</dbReference>
<dbReference type="EMBL" id="FUZV01000002">
    <property type="protein sequence ID" value="SKC72545.1"/>
    <property type="molecule type" value="Genomic_DNA"/>
</dbReference>
<dbReference type="PROSITE" id="PS51819">
    <property type="entry name" value="VOC"/>
    <property type="match status" value="1"/>
</dbReference>
<dbReference type="OrthoDB" id="4265398at2"/>
<dbReference type="STRING" id="428993.SAMN06296058_2150"/>
<sequence>MSTQIFVNLPVADLPRSKVFFEALGWHFNPQFTNEQGACLVISDTIHVMLLTNEFFQTFIPGKTIGDARKQIETITCLSADSAGEVNRLVDAAVAAGATIPREPQDMGFMYSRSFDDLDGHQWEVVHMDMSKVPEQL</sequence>
<gene>
    <name evidence="2" type="ORF">SAMN06296058_2150</name>
</gene>
<dbReference type="Gene3D" id="3.10.180.10">
    <property type="entry name" value="2,3-Dihydroxybiphenyl 1,2-Dioxygenase, domain 1"/>
    <property type="match status" value="1"/>
</dbReference>
<feature type="domain" description="VOC" evidence="1">
    <location>
        <begin position="2"/>
        <end position="128"/>
    </location>
</feature>
<reference evidence="2 3" key="1">
    <citation type="submission" date="2017-02" db="EMBL/GenBank/DDBJ databases">
        <authorList>
            <person name="Peterson S.W."/>
        </authorList>
    </citation>
    <scope>NUCLEOTIDE SEQUENCE [LARGE SCALE GENOMIC DNA]</scope>
    <source>
        <strain evidence="2 3">P15</strain>
    </source>
</reference>
<dbReference type="PANTHER" id="PTHR36503:SF2">
    <property type="entry name" value="BLR2408 PROTEIN"/>
    <property type="match status" value="1"/>
</dbReference>
<dbReference type="InterPro" id="IPR037523">
    <property type="entry name" value="VOC_core"/>
</dbReference>
<name>A0A1T5LA25_9GAMM</name>
<keyword evidence="3" id="KW-1185">Reference proteome</keyword>
<organism evidence="2 3">
    <name type="scientific">Pseudoxanthomonas indica</name>
    <dbReference type="NCBI Taxonomy" id="428993"/>
    <lineage>
        <taxon>Bacteria</taxon>
        <taxon>Pseudomonadati</taxon>
        <taxon>Pseudomonadota</taxon>
        <taxon>Gammaproteobacteria</taxon>
        <taxon>Lysobacterales</taxon>
        <taxon>Lysobacteraceae</taxon>
        <taxon>Pseudoxanthomonas</taxon>
    </lineage>
</organism>
<evidence type="ECO:0000259" key="1">
    <source>
        <dbReference type="PROSITE" id="PS51819"/>
    </source>
</evidence>
<dbReference type="InterPro" id="IPR029068">
    <property type="entry name" value="Glyas_Bleomycin-R_OHBP_Dase"/>
</dbReference>
<protein>
    <recommendedName>
        <fullName evidence="1">VOC domain-containing protein</fullName>
    </recommendedName>
</protein>
<dbReference type="SUPFAM" id="SSF54593">
    <property type="entry name" value="Glyoxalase/Bleomycin resistance protein/Dihydroxybiphenyl dioxygenase"/>
    <property type="match status" value="1"/>
</dbReference>
<dbReference type="Proteomes" id="UP000190341">
    <property type="component" value="Unassembled WGS sequence"/>
</dbReference>